<keyword evidence="1" id="KW-0479">Metal-binding</keyword>
<evidence type="ECO:0000256" key="3">
    <source>
        <dbReference type="ARBA" id="ARBA00022833"/>
    </source>
</evidence>
<keyword evidence="8" id="KW-1185">Reference proteome</keyword>
<dbReference type="InterPro" id="IPR047134">
    <property type="entry name" value="RNF4"/>
</dbReference>
<evidence type="ECO:0000256" key="5">
    <source>
        <dbReference type="SAM" id="MobiDB-lite"/>
    </source>
</evidence>
<dbReference type="PROSITE" id="PS50089">
    <property type="entry name" value="ZF_RING_2"/>
    <property type="match status" value="1"/>
</dbReference>
<comment type="caution">
    <text evidence="7">The sequence shown here is derived from an EMBL/GenBank/DDBJ whole genome shotgun (WGS) entry which is preliminary data.</text>
</comment>
<organism evidence="7 8">
    <name type="scientific">Apatococcus fuscideae</name>
    <dbReference type="NCBI Taxonomy" id="2026836"/>
    <lineage>
        <taxon>Eukaryota</taxon>
        <taxon>Viridiplantae</taxon>
        <taxon>Chlorophyta</taxon>
        <taxon>core chlorophytes</taxon>
        <taxon>Trebouxiophyceae</taxon>
        <taxon>Chlorellales</taxon>
        <taxon>Chlorellaceae</taxon>
        <taxon>Apatococcus</taxon>
    </lineage>
</organism>
<dbReference type="Proteomes" id="UP001485043">
    <property type="component" value="Unassembled WGS sequence"/>
</dbReference>
<feature type="region of interest" description="Disordered" evidence="5">
    <location>
        <begin position="1"/>
        <end position="63"/>
    </location>
</feature>
<keyword evidence="3" id="KW-0862">Zinc</keyword>
<dbReference type="InterPro" id="IPR001841">
    <property type="entry name" value="Znf_RING"/>
</dbReference>
<feature type="compositionally biased region" description="Polar residues" evidence="5">
    <location>
        <begin position="53"/>
        <end position="63"/>
    </location>
</feature>
<dbReference type="AlphaFoldDB" id="A0AAW1T4L7"/>
<sequence length="186" mass="19618">MSRSQPVQQQEDVIDLSSSPAGQVAVGKQRSERGASQQAKGKRRGARVAAADTVSNTAQTSGSAAAQDVFVDLTSSPDDDDCTVHSASFSPSKRHRLSAAAAAGPSSALTQQVAASAAAELQGQAEAEMRRPQCSVCMDDIKDMMCPPCGHVFCGECLKASIKLQKKCPSCRKNTTLRNIHRVFVP</sequence>
<evidence type="ECO:0000313" key="8">
    <source>
        <dbReference type="Proteomes" id="UP001485043"/>
    </source>
</evidence>
<reference evidence="7 8" key="1">
    <citation type="journal article" date="2024" name="Nat. Commun.">
        <title>Phylogenomics reveals the evolutionary origins of lichenization in chlorophyte algae.</title>
        <authorList>
            <person name="Puginier C."/>
            <person name="Libourel C."/>
            <person name="Otte J."/>
            <person name="Skaloud P."/>
            <person name="Haon M."/>
            <person name="Grisel S."/>
            <person name="Petersen M."/>
            <person name="Berrin J.G."/>
            <person name="Delaux P.M."/>
            <person name="Dal Grande F."/>
            <person name="Keller J."/>
        </authorList>
    </citation>
    <scope>NUCLEOTIDE SEQUENCE [LARGE SCALE GENOMIC DNA]</scope>
    <source>
        <strain evidence="7 8">SAG 2523</strain>
    </source>
</reference>
<dbReference type="Gene3D" id="3.30.40.10">
    <property type="entry name" value="Zinc/RING finger domain, C3HC4 (zinc finger)"/>
    <property type="match status" value="1"/>
</dbReference>
<evidence type="ECO:0000259" key="6">
    <source>
        <dbReference type="PROSITE" id="PS50089"/>
    </source>
</evidence>
<protein>
    <recommendedName>
        <fullName evidence="6">RING-type domain-containing protein</fullName>
    </recommendedName>
</protein>
<gene>
    <name evidence="7" type="ORF">WJX84_009518</name>
</gene>
<evidence type="ECO:0000313" key="7">
    <source>
        <dbReference type="EMBL" id="KAK9863947.1"/>
    </source>
</evidence>
<dbReference type="PANTHER" id="PTHR23041:SF78">
    <property type="entry name" value="E3 UBIQUITIN-PROTEIN LIGASE RNF4"/>
    <property type="match status" value="1"/>
</dbReference>
<feature type="domain" description="RING-type" evidence="6">
    <location>
        <begin position="134"/>
        <end position="172"/>
    </location>
</feature>
<feature type="compositionally biased region" description="Polar residues" evidence="5">
    <location>
        <begin position="1"/>
        <end position="21"/>
    </location>
</feature>
<dbReference type="EMBL" id="JALJOV010000411">
    <property type="protein sequence ID" value="KAK9863947.1"/>
    <property type="molecule type" value="Genomic_DNA"/>
</dbReference>
<dbReference type="InterPro" id="IPR017907">
    <property type="entry name" value="Znf_RING_CS"/>
</dbReference>
<evidence type="ECO:0000256" key="1">
    <source>
        <dbReference type="ARBA" id="ARBA00022723"/>
    </source>
</evidence>
<accession>A0AAW1T4L7</accession>
<dbReference type="GO" id="GO:0008270">
    <property type="term" value="F:zinc ion binding"/>
    <property type="evidence" value="ECO:0007669"/>
    <property type="project" value="UniProtKB-KW"/>
</dbReference>
<dbReference type="PROSITE" id="PS00518">
    <property type="entry name" value="ZF_RING_1"/>
    <property type="match status" value="1"/>
</dbReference>
<dbReference type="InterPro" id="IPR013083">
    <property type="entry name" value="Znf_RING/FYVE/PHD"/>
</dbReference>
<name>A0AAW1T4L7_9CHLO</name>
<dbReference type="Pfam" id="PF13923">
    <property type="entry name" value="zf-C3HC4_2"/>
    <property type="match status" value="1"/>
</dbReference>
<dbReference type="SMART" id="SM00184">
    <property type="entry name" value="RING"/>
    <property type="match status" value="1"/>
</dbReference>
<evidence type="ECO:0000256" key="2">
    <source>
        <dbReference type="ARBA" id="ARBA00022771"/>
    </source>
</evidence>
<dbReference type="SUPFAM" id="SSF57850">
    <property type="entry name" value="RING/U-box"/>
    <property type="match status" value="1"/>
</dbReference>
<proteinExistence type="predicted"/>
<dbReference type="PANTHER" id="PTHR23041">
    <property type="entry name" value="RING FINGER DOMAIN-CONTAINING"/>
    <property type="match status" value="1"/>
</dbReference>
<evidence type="ECO:0000256" key="4">
    <source>
        <dbReference type="PROSITE-ProRule" id="PRU00175"/>
    </source>
</evidence>
<keyword evidence="2 4" id="KW-0863">Zinc-finger</keyword>